<dbReference type="PROSITE" id="PS51220">
    <property type="entry name" value="NIDO"/>
    <property type="match status" value="1"/>
</dbReference>
<dbReference type="AlphaFoldDB" id="A0A9D4LAV8"/>
<evidence type="ECO:0000313" key="4">
    <source>
        <dbReference type="EMBL" id="KAH3854448.1"/>
    </source>
</evidence>
<keyword evidence="2" id="KW-0732">Signal</keyword>
<feature type="domain" description="NIDO" evidence="3">
    <location>
        <begin position="94"/>
        <end position="235"/>
    </location>
</feature>
<dbReference type="OrthoDB" id="6236007at2759"/>
<evidence type="ECO:0000313" key="5">
    <source>
        <dbReference type="Proteomes" id="UP000828390"/>
    </source>
</evidence>
<dbReference type="SMART" id="SM00539">
    <property type="entry name" value="NIDO"/>
    <property type="match status" value="1"/>
</dbReference>
<dbReference type="PANTHER" id="PTHR13802">
    <property type="entry name" value="MUCIN 4-RELATED"/>
    <property type="match status" value="1"/>
</dbReference>
<comment type="caution">
    <text evidence="4">The sequence shown here is derived from an EMBL/GenBank/DDBJ whole genome shotgun (WGS) entry which is preliminary data.</text>
</comment>
<evidence type="ECO:0000256" key="1">
    <source>
        <dbReference type="ARBA" id="ARBA00023157"/>
    </source>
</evidence>
<gene>
    <name evidence="4" type="ORF">DPMN_096990</name>
</gene>
<evidence type="ECO:0000259" key="3">
    <source>
        <dbReference type="PROSITE" id="PS51220"/>
    </source>
</evidence>
<keyword evidence="5" id="KW-1185">Reference proteome</keyword>
<dbReference type="Pfam" id="PF06119">
    <property type="entry name" value="NIDO"/>
    <property type="match status" value="1"/>
</dbReference>
<dbReference type="PANTHER" id="PTHR13802:SF52">
    <property type="entry name" value="MUCIN-4"/>
    <property type="match status" value="1"/>
</dbReference>
<name>A0A9D4LAV8_DREPO</name>
<sequence>MKVMKACKSTRLASVSFVLLLARYAHAALYDHSSATVISINDDTLTPLNLPVPIKFRDMDINNIYISDNGLVTTDATKETFADAIKTNSIWIAPFGGDVAPDVNSKIKHATYLAPGTPPPSGVNVHVNQVYPDVNFSPTSAYVITWENVDMIGDSSFTGNTFQLTLTTDGTKSYAIFLYDVISWYPGVTGVNAGDGNVQRVCNTDTAAAQQLPQKTNIAACGVDPGVVVLRIDQTGIWGPDCVTVSQPEACTTQATTTRLSACARRRQQRKGIA</sequence>
<proteinExistence type="predicted"/>
<evidence type="ECO:0000256" key="2">
    <source>
        <dbReference type="SAM" id="SignalP"/>
    </source>
</evidence>
<feature type="signal peptide" evidence="2">
    <location>
        <begin position="1"/>
        <end position="27"/>
    </location>
</feature>
<dbReference type="InterPro" id="IPR051495">
    <property type="entry name" value="Epithelial_Barrier/Signaling"/>
</dbReference>
<feature type="chain" id="PRO_5038953100" description="NIDO domain-containing protein" evidence="2">
    <location>
        <begin position="28"/>
        <end position="274"/>
    </location>
</feature>
<reference evidence="4" key="2">
    <citation type="submission" date="2020-11" db="EMBL/GenBank/DDBJ databases">
        <authorList>
            <person name="McCartney M.A."/>
            <person name="Auch B."/>
            <person name="Kono T."/>
            <person name="Mallez S."/>
            <person name="Becker A."/>
            <person name="Gohl D.M."/>
            <person name="Silverstein K.A.T."/>
            <person name="Koren S."/>
            <person name="Bechman K.B."/>
            <person name="Herman A."/>
            <person name="Abrahante J.E."/>
            <person name="Garbe J."/>
        </authorList>
    </citation>
    <scope>NUCLEOTIDE SEQUENCE</scope>
    <source>
        <strain evidence="4">Duluth1</strain>
        <tissue evidence="4">Whole animal</tissue>
    </source>
</reference>
<protein>
    <recommendedName>
        <fullName evidence="3">NIDO domain-containing protein</fullName>
    </recommendedName>
</protein>
<dbReference type="GO" id="GO:0007160">
    <property type="term" value="P:cell-matrix adhesion"/>
    <property type="evidence" value="ECO:0007669"/>
    <property type="project" value="InterPro"/>
</dbReference>
<dbReference type="Proteomes" id="UP000828390">
    <property type="component" value="Unassembled WGS sequence"/>
</dbReference>
<dbReference type="InterPro" id="IPR003886">
    <property type="entry name" value="NIDO_dom"/>
</dbReference>
<reference evidence="4" key="1">
    <citation type="journal article" date="2019" name="bioRxiv">
        <title>The Genome of the Zebra Mussel, Dreissena polymorpha: A Resource for Invasive Species Research.</title>
        <authorList>
            <person name="McCartney M.A."/>
            <person name="Auch B."/>
            <person name="Kono T."/>
            <person name="Mallez S."/>
            <person name="Zhang Y."/>
            <person name="Obille A."/>
            <person name="Becker A."/>
            <person name="Abrahante J.E."/>
            <person name="Garbe J."/>
            <person name="Badalamenti J.P."/>
            <person name="Herman A."/>
            <person name="Mangelson H."/>
            <person name="Liachko I."/>
            <person name="Sullivan S."/>
            <person name="Sone E.D."/>
            <person name="Koren S."/>
            <person name="Silverstein K.A.T."/>
            <person name="Beckman K.B."/>
            <person name="Gohl D.M."/>
        </authorList>
    </citation>
    <scope>NUCLEOTIDE SEQUENCE</scope>
    <source>
        <strain evidence="4">Duluth1</strain>
        <tissue evidence="4">Whole animal</tissue>
    </source>
</reference>
<accession>A0A9D4LAV8</accession>
<keyword evidence="1" id="KW-1015">Disulfide bond</keyword>
<dbReference type="EMBL" id="JAIWYP010000003">
    <property type="protein sequence ID" value="KAH3854448.1"/>
    <property type="molecule type" value="Genomic_DNA"/>
</dbReference>
<organism evidence="4 5">
    <name type="scientific">Dreissena polymorpha</name>
    <name type="common">Zebra mussel</name>
    <name type="synonym">Mytilus polymorpha</name>
    <dbReference type="NCBI Taxonomy" id="45954"/>
    <lineage>
        <taxon>Eukaryota</taxon>
        <taxon>Metazoa</taxon>
        <taxon>Spiralia</taxon>
        <taxon>Lophotrochozoa</taxon>
        <taxon>Mollusca</taxon>
        <taxon>Bivalvia</taxon>
        <taxon>Autobranchia</taxon>
        <taxon>Heteroconchia</taxon>
        <taxon>Euheterodonta</taxon>
        <taxon>Imparidentia</taxon>
        <taxon>Neoheterodontei</taxon>
        <taxon>Myida</taxon>
        <taxon>Dreissenoidea</taxon>
        <taxon>Dreissenidae</taxon>
        <taxon>Dreissena</taxon>
    </lineage>
</organism>